<organism evidence="1">
    <name type="scientific">Lepeophtheirus salmonis</name>
    <name type="common">Salmon louse</name>
    <name type="synonym">Caligus salmonis</name>
    <dbReference type="NCBI Taxonomy" id="72036"/>
    <lineage>
        <taxon>Eukaryota</taxon>
        <taxon>Metazoa</taxon>
        <taxon>Ecdysozoa</taxon>
        <taxon>Arthropoda</taxon>
        <taxon>Crustacea</taxon>
        <taxon>Multicrustacea</taxon>
        <taxon>Hexanauplia</taxon>
        <taxon>Copepoda</taxon>
        <taxon>Siphonostomatoida</taxon>
        <taxon>Caligidae</taxon>
        <taxon>Lepeophtheirus</taxon>
    </lineage>
</organism>
<feature type="non-terminal residue" evidence="1">
    <location>
        <position position="1"/>
    </location>
</feature>
<proteinExistence type="predicted"/>
<protein>
    <submittedName>
        <fullName evidence="1">Uncharacterized protein</fullName>
    </submittedName>
</protein>
<evidence type="ECO:0000313" key="1">
    <source>
        <dbReference type="EMBL" id="CDW38157.1"/>
    </source>
</evidence>
<dbReference type="AlphaFoldDB" id="A0A0K2UJM1"/>
<accession>A0A0K2UJM1</accession>
<dbReference type="EMBL" id="HACA01020796">
    <property type="protein sequence ID" value="CDW38157.1"/>
    <property type="molecule type" value="Transcribed_RNA"/>
</dbReference>
<reference evidence="1" key="1">
    <citation type="submission" date="2014-05" db="EMBL/GenBank/DDBJ databases">
        <authorList>
            <person name="Chronopoulou M."/>
        </authorList>
    </citation>
    <scope>NUCLEOTIDE SEQUENCE</scope>
    <source>
        <tissue evidence="1">Whole organism</tissue>
    </source>
</reference>
<sequence>RSIRSNLTGRRKLICTLIRTTPKSILNSSGAPRRTYNYKF</sequence>
<name>A0A0K2UJM1_LEPSM</name>